<name>A0A699V316_TANCI</name>
<dbReference type="AlphaFoldDB" id="A0A699V316"/>
<evidence type="ECO:0000256" key="1">
    <source>
        <dbReference type="SAM" id="MobiDB-lite"/>
    </source>
</evidence>
<accession>A0A699V316</accession>
<organism evidence="2">
    <name type="scientific">Tanacetum cinerariifolium</name>
    <name type="common">Dalmatian daisy</name>
    <name type="synonym">Chrysanthemum cinerariifolium</name>
    <dbReference type="NCBI Taxonomy" id="118510"/>
    <lineage>
        <taxon>Eukaryota</taxon>
        <taxon>Viridiplantae</taxon>
        <taxon>Streptophyta</taxon>
        <taxon>Embryophyta</taxon>
        <taxon>Tracheophyta</taxon>
        <taxon>Spermatophyta</taxon>
        <taxon>Magnoliopsida</taxon>
        <taxon>eudicotyledons</taxon>
        <taxon>Gunneridae</taxon>
        <taxon>Pentapetalae</taxon>
        <taxon>asterids</taxon>
        <taxon>campanulids</taxon>
        <taxon>Asterales</taxon>
        <taxon>Asteraceae</taxon>
        <taxon>Asteroideae</taxon>
        <taxon>Anthemideae</taxon>
        <taxon>Anthemidinae</taxon>
        <taxon>Tanacetum</taxon>
    </lineage>
</organism>
<feature type="compositionally biased region" description="Gly residues" evidence="1">
    <location>
        <begin position="21"/>
        <end position="31"/>
    </location>
</feature>
<feature type="non-terminal residue" evidence="2">
    <location>
        <position position="1"/>
    </location>
</feature>
<evidence type="ECO:0000313" key="2">
    <source>
        <dbReference type="EMBL" id="GFD27756.1"/>
    </source>
</evidence>
<feature type="region of interest" description="Disordered" evidence="1">
    <location>
        <begin position="15"/>
        <end position="42"/>
    </location>
</feature>
<proteinExistence type="predicted"/>
<protein>
    <submittedName>
        <fullName evidence="2">Uncharacterized protein</fullName>
    </submittedName>
</protein>
<gene>
    <name evidence="2" type="ORF">Tci_899725</name>
</gene>
<dbReference type="EMBL" id="BKCJ011379553">
    <property type="protein sequence ID" value="GFD27756.1"/>
    <property type="molecule type" value="Genomic_DNA"/>
</dbReference>
<sequence>PLTAGGELAAPWRAGRALPRGAGGGASGLGWPGRRSSAGFQSGRAARPHWGLCGPRWPVASRGRPRARAPGFWRGGYAYFPSAGATRGLGHQRHRPGYVGAHGGPLARLGAVAAACAGARLCSTGAGRPARSGPRLVDGAALGLRGKLAGSALA</sequence>
<feature type="non-terminal residue" evidence="2">
    <location>
        <position position="154"/>
    </location>
</feature>
<comment type="caution">
    <text evidence="2">The sequence shown here is derived from an EMBL/GenBank/DDBJ whole genome shotgun (WGS) entry which is preliminary data.</text>
</comment>
<reference evidence="2" key="1">
    <citation type="journal article" date="2019" name="Sci. Rep.">
        <title>Draft genome of Tanacetum cinerariifolium, the natural source of mosquito coil.</title>
        <authorList>
            <person name="Yamashiro T."/>
            <person name="Shiraishi A."/>
            <person name="Satake H."/>
            <person name="Nakayama K."/>
        </authorList>
    </citation>
    <scope>NUCLEOTIDE SEQUENCE</scope>
</reference>